<name>A0AAD7X4I5_9APHY</name>
<evidence type="ECO:0000313" key="5">
    <source>
        <dbReference type="Proteomes" id="UP001215151"/>
    </source>
</evidence>
<accession>A0AAD7X4I5</accession>
<proteinExistence type="predicted"/>
<dbReference type="AlphaFoldDB" id="A0AAD7X4I5"/>
<dbReference type="Pfam" id="PF20209">
    <property type="entry name" value="DUF6570"/>
    <property type="match status" value="1"/>
</dbReference>
<feature type="region of interest" description="Disordered" evidence="1">
    <location>
        <begin position="221"/>
        <end position="308"/>
    </location>
</feature>
<dbReference type="Proteomes" id="UP001215151">
    <property type="component" value="Unassembled WGS sequence"/>
</dbReference>
<sequence length="308" mass="33747">MARSSSLFDVVLLAQFELVYGDALPLCGSAFVAVRMPLLHLLCLPLTEKQQISKQHGISGRATRSSSGIADVFDGHVYDCFPASPIRRSPTLQVYDVLPPSRADLNACLAIISTGLVKPTDDDYKRTPFIIRHDVVMSALSWLKLNHSLYRSVKISPQNLAHETENSVPVYETSDPTSTPADAPCPFMIHTLNASELGEMTFRPGPRSTQHPRAARVYCAGRLDRRMDSPPSTDRSLRDDVHGHSLHPSNRQVHVSGASRLRSAADVGTQSWLNESARHADDGPLAAHAHSEAEREVGAEETANEEDL</sequence>
<evidence type="ECO:0000256" key="1">
    <source>
        <dbReference type="SAM" id="MobiDB-lite"/>
    </source>
</evidence>
<protein>
    <recommendedName>
        <fullName evidence="3">DUF6570 domain-containing protein</fullName>
    </recommendedName>
</protein>
<keyword evidence="2" id="KW-0732">Signal</keyword>
<organism evidence="4 5">
    <name type="scientific">Trametes cubensis</name>
    <dbReference type="NCBI Taxonomy" id="1111947"/>
    <lineage>
        <taxon>Eukaryota</taxon>
        <taxon>Fungi</taxon>
        <taxon>Dikarya</taxon>
        <taxon>Basidiomycota</taxon>
        <taxon>Agaricomycotina</taxon>
        <taxon>Agaricomycetes</taxon>
        <taxon>Polyporales</taxon>
        <taxon>Polyporaceae</taxon>
        <taxon>Trametes</taxon>
    </lineage>
</organism>
<dbReference type="InterPro" id="IPR046700">
    <property type="entry name" value="DUF6570"/>
</dbReference>
<feature type="compositionally biased region" description="Basic and acidic residues" evidence="1">
    <location>
        <begin position="289"/>
        <end position="298"/>
    </location>
</feature>
<evidence type="ECO:0000259" key="3">
    <source>
        <dbReference type="Pfam" id="PF20209"/>
    </source>
</evidence>
<feature type="chain" id="PRO_5042283894" description="DUF6570 domain-containing protein" evidence="2">
    <location>
        <begin position="22"/>
        <end position="308"/>
    </location>
</feature>
<gene>
    <name evidence="4" type="ORF">ONZ51_g12556</name>
</gene>
<reference evidence="4" key="1">
    <citation type="submission" date="2022-11" db="EMBL/GenBank/DDBJ databases">
        <title>Genome Sequence of Cubamyces cubensis.</title>
        <authorList>
            <person name="Buettner E."/>
        </authorList>
    </citation>
    <scope>NUCLEOTIDE SEQUENCE</scope>
    <source>
        <strain evidence="4">MPL-01</strain>
    </source>
</reference>
<feature type="signal peptide" evidence="2">
    <location>
        <begin position="1"/>
        <end position="21"/>
    </location>
</feature>
<feature type="domain" description="DUF6570" evidence="3">
    <location>
        <begin position="68"/>
        <end position="161"/>
    </location>
</feature>
<evidence type="ECO:0000313" key="4">
    <source>
        <dbReference type="EMBL" id="KAJ8455234.1"/>
    </source>
</evidence>
<keyword evidence="5" id="KW-1185">Reference proteome</keyword>
<evidence type="ECO:0000256" key="2">
    <source>
        <dbReference type="SAM" id="SignalP"/>
    </source>
</evidence>
<dbReference type="EMBL" id="JAPEVG010000802">
    <property type="protein sequence ID" value="KAJ8455234.1"/>
    <property type="molecule type" value="Genomic_DNA"/>
</dbReference>
<comment type="caution">
    <text evidence="4">The sequence shown here is derived from an EMBL/GenBank/DDBJ whole genome shotgun (WGS) entry which is preliminary data.</text>
</comment>